<feature type="region of interest" description="Disordered" evidence="1">
    <location>
        <begin position="162"/>
        <end position="191"/>
    </location>
</feature>
<dbReference type="RefSeq" id="WP_150458166.1">
    <property type="nucleotide sequence ID" value="NZ_VYKK01000013.1"/>
</dbReference>
<protein>
    <submittedName>
        <fullName evidence="3">Polysaccharide deacetylase family protein</fullName>
    </submittedName>
</protein>
<dbReference type="Gene3D" id="3.20.20.370">
    <property type="entry name" value="Glycoside hydrolase/deacetylase"/>
    <property type="match status" value="1"/>
</dbReference>
<dbReference type="Proteomes" id="UP000367750">
    <property type="component" value="Unassembled WGS sequence"/>
</dbReference>
<keyword evidence="4" id="KW-1185">Reference proteome</keyword>
<dbReference type="SUPFAM" id="SSF88713">
    <property type="entry name" value="Glycoside hydrolase/deacetylase"/>
    <property type="match status" value="1"/>
</dbReference>
<dbReference type="PROSITE" id="PS51677">
    <property type="entry name" value="NODB"/>
    <property type="match status" value="1"/>
</dbReference>
<reference evidence="3 4" key="1">
    <citation type="submission" date="2019-09" db="EMBL/GenBank/DDBJ databases">
        <title>Bacillus ochoae sp. nov., Paenibacillus whitsoniae sp. nov., Paenibacillus spiritus sp. nov. Isolated from the Mars Exploration Rover during spacecraft assembly.</title>
        <authorList>
            <person name="Seuylemezian A."/>
            <person name="Vaishampayan P."/>
        </authorList>
    </citation>
    <scope>NUCLEOTIDE SEQUENCE [LARGE SCALE GENOMIC DNA]</scope>
    <source>
        <strain evidence="3 4">MER_111</strain>
    </source>
</reference>
<dbReference type="PANTHER" id="PTHR10587:SF125">
    <property type="entry name" value="POLYSACCHARIDE DEACETYLASE YHEN-RELATED"/>
    <property type="match status" value="1"/>
</dbReference>
<sequence length="396" mass="42326">MRMGRGCLALLVFVAAWGCWNMGEASAAGKAAWRLGINDKLSGIPAEQKNGSFFVPVKELAEQLELTLTGSASDLTLAGRGGELRLLPGSGFAVNMTATSAGTLPMYTANGRLMLPVKVATQFGYSVSYRPELGLLRVKDGEAKLSDAEFAAKYDTKKLASAAPAASPAPSAEGAKPGAASSAANGGTKSASSGKVVYLTFDDGPSATTDRLLDLLDEHGAKATFFMLGPHIAAHTGEVKRMVKAGNAVGLHGMSHVKSKFYASPASALNEMNRDNAALQSAAGITTPLIRTPYGSKPYLTKAYRDALLGQGFLLWDWNVDSLDWKYKTDSDRIYNRIMTQIDDLGAKTPPVILMHDQAATLKVLPRVLNTLDRKGYTYGIITRDMAPLNFWKDIR</sequence>
<evidence type="ECO:0000256" key="1">
    <source>
        <dbReference type="SAM" id="MobiDB-lite"/>
    </source>
</evidence>
<evidence type="ECO:0000313" key="3">
    <source>
        <dbReference type="EMBL" id="KAA9004704.1"/>
    </source>
</evidence>
<dbReference type="AlphaFoldDB" id="A0A5J5GB54"/>
<dbReference type="OrthoDB" id="258610at2"/>
<dbReference type="GO" id="GO:0005975">
    <property type="term" value="P:carbohydrate metabolic process"/>
    <property type="evidence" value="ECO:0007669"/>
    <property type="project" value="InterPro"/>
</dbReference>
<organism evidence="3 4">
    <name type="scientific">Paenibacillus spiritus</name>
    <dbReference type="NCBI Taxonomy" id="2496557"/>
    <lineage>
        <taxon>Bacteria</taxon>
        <taxon>Bacillati</taxon>
        <taxon>Bacillota</taxon>
        <taxon>Bacilli</taxon>
        <taxon>Bacillales</taxon>
        <taxon>Paenibacillaceae</taxon>
        <taxon>Paenibacillus</taxon>
    </lineage>
</organism>
<feature type="domain" description="NodB homology" evidence="2">
    <location>
        <begin position="195"/>
        <end position="380"/>
    </location>
</feature>
<proteinExistence type="predicted"/>
<gene>
    <name evidence="3" type="ORF">F4V43_10295</name>
</gene>
<dbReference type="InterPro" id="IPR050248">
    <property type="entry name" value="Polysacc_deacetylase_ArnD"/>
</dbReference>
<evidence type="ECO:0000313" key="4">
    <source>
        <dbReference type="Proteomes" id="UP000367750"/>
    </source>
</evidence>
<dbReference type="InterPro" id="IPR011330">
    <property type="entry name" value="Glyco_hydro/deAcase_b/a-brl"/>
</dbReference>
<evidence type="ECO:0000259" key="2">
    <source>
        <dbReference type="PROSITE" id="PS51677"/>
    </source>
</evidence>
<comment type="caution">
    <text evidence="3">The sequence shown here is derived from an EMBL/GenBank/DDBJ whole genome shotgun (WGS) entry which is preliminary data.</text>
</comment>
<accession>A0A5J5GB54</accession>
<name>A0A5J5GB54_9BACL</name>
<dbReference type="CDD" id="cd10944">
    <property type="entry name" value="CE4_SmPgdA_like"/>
    <property type="match status" value="1"/>
</dbReference>
<dbReference type="Pfam" id="PF01522">
    <property type="entry name" value="Polysacc_deac_1"/>
    <property type="match status" value="1"/>
</dbReference>
<dbReference type="EMBL" id="VYKK01000013">
    <property type="protein sequence ID" value="KAA9004704.1"/>
    <property type="molecule type" value="Genomic_DNA"/>
</dbReference>
<dbReference type="PANTHER" id="PTHR10587">
    <property type="entry name" value="GLYCOSYL TRANSFERASE-RELATED"/>
    <property type="match status" value="1"/>
</dbReference>
<dbReference type="GO" id="GO:0016810">
    <property type="term" value="F:hydrolase activity, acting on carbon-nitrogen (but not peptide) bonds"/>
    <property type="evidence" value="ECO:0007669"/>
    <property type="project" value="InterPro"/>
</dbReference>
<dbReference type="InterPro" id="IPR002509">
    <property type="entry name" value="NODB_dom"/>
</dbReference>